<sequence>MPPNNVTKPFLFNRKVPSIPPRKKTTFKKYDYHKCFLFNDGNILN</sequence>
<dbReference type="AlphaFoldDB" id="A0A291B761"/>
<accession>A0A291B761</accession>
<evidence type="ECO:0000313" key="2">
    <source>
        <dbReference type="Proteomes" id="UP000218160"/>
    </source>
</evidence>
<dbReference type="EMBL" id="CP020660">
    <property type="protein sequence ID" value="ATF08849.1"/>
    <property type="molecule type" value="Genomic_DNA"/>
</dbReference>
<dbReference type="KEGG" id="elux:BTN50_0312"/>
<keyword evidence="2" id="KW-1185">Reference proteome</keyword>
<reference evidence="2" key="1">
    <citation type="submission" date="2017-04" db="EMBL/GenBank/DDBJ databases">
        <title>Genome evolution of the luminous symbionts of deep sea anglerfish.</title>
        <authorList>
            <person name="Hendry T.A."/>
        </authorList>
    </citation>
    <scope>NUCLEOTIDE SEQUENCE [LARGE SCALE GENOMIC DNA]</scope>
</reference>
<dbReference type="Proteomes" id="UP000218160">
    <property type="component" value="Chromosome 1"/>
</dbReference>
<evidence type="ECO:0000313" key="1">
    <source>
        <dbReference type="EMBL" id="ATF08849.1"/>
    </source>
</evidence>
<proteinExistence type="predicted"/>
<name>A0A291B761_9GAMM</name>
<organism evidence="1 2">
    <name type="scientific">Candidatus Enterovibrio altilux</name>
    <dbReference type="NCBI Taxonomy" id="1927128"/>
    <lineage>
        <taxon>Bacteria</taxon>
        <taxon>Pseudomonadati</taxon>
        <taxon>Pseudomonadota</taxon>
        <taxon>Gammaproteobacteria</taxon>
        <taxon>Vibrionales</taxon>
        <taxon>Vibrionaceae</taxon>
        <taxon>Enterovibrio</taxon>
    </lineage>
</organism>
<protein>
    <submittedName>
        <fullName evidence="1">Uncharacterized protein</fullName>
    </submittedName>
</protein>
<gene>
    <name evidence="1" type="ORF">BTN50_0312</name>
</gene>